<evidence type="ECO:0000313" key="3">
    <source>
        <dbReference type="Proteomes" id="UP001283341"/>
    </source>
</evidence>
<feature type="compositionally biased region" description="Polar residues" evidence="1">
    <location>
        <begin position="1"/>
        <end position="11"/>
    </location>
</feature>
<keyword evidence="3" id="KW-1185">Reference proteome</keyword>
<sequence>MTVARQTSQPRPSRHRRGRKVIKVSTSGACNRTRVGCWKWAQAPTESDLKPESHPLYDDKALQAGIQGALATHTPALTPSKRCACETEEGLACESCWSMLLITSDPSLKPRPLVPPTKAWLGWQRSRSVLNLASGPVVVGASRTYDRLKQLLKIVYVVNLGSRQPASDLESWTLDALRYCGAATCRPAMDASRDREVLGSLGSKTPS</sequence>
<reference evidence="2" key="2">
    <citation type="submission" date="2023-06" db="EMBL/GenBank/DDBJ databases">
        <authorList>
            <consortium name="Lawrence Berkeley National Laboratory"/>
            <person name="Haridas S."/>
            <person name="Hensen N."/>
            <person name="Bonometti L."/>
            <person name="Westerberg I."/>
            <person name="Brannstrom I.O."/>
            <person name="Guillou S."/>
            <person name="Cros-Aarteil S."/>
            <person name="Calhoun S."/>
            <person name="Kuo A."/>
            <person name="Mondo S."/>
            <person name="Pangilinan J."/>
            <person name="Riley R."/>
            <person name="Labutti K."/>
            <person name="Andreopoulos B."/>
            <person name="Lipzen A."/>
            <person name="Chen C."/>
            <person name="Yanf M."/>
            <person name="Daum C."/>
            <person name="Ng V."/>
            <person name="Clum A."/>
            <person name="Steindorff A."/>
            <person name="Ohm R."/>
            <person name="Martin F."/>
            <person name="Silar P."/>
            <person name="Natvig D."/>
            <person name="Lalanne C."/>
            <person name="Gautier V."/>
            <person name="Ament-Velasquez S.L."/>
            <person name="Kruys A."/>
            <person name="Hutchinson M.I."/>
            <person name="Powell A.J."/>
            <person name="Barry K."/>
            <person name="Miller A.N."/>
            <person name="Grigoriev I.V."/>
            <person name="Debuchy R."/>
            <person name="Gladieux P."/>
            <person name="Thoren M.H."/>
            <person name="Johannesson H."/>
        </authorList>
    </citation>
    <scope>NUCLEOTIDE SEQUENCE</scope>
    <source>
        <strain evidence="2">CBS 118394</strain>
    </source>
</reference>
<dbReference type="EMBL" id="JAUEDM010000006">
    <property type="protein sequence ID" value="KAK3314655.1"/>
    <property type="molecule type" value="Genomic_DNA"/>
</dbReference>
<evidence type="ECO:0000313" key="2">
    <source>
        <dbReference type="EMBL" id="KAK3314655.1"/>
    </source>
</evidence>
<dbReference type="Proteomes" id="UP001283341">
    <property type="component" value="Unassembled WGS sequence"/>
</dbReference>
<proteinExistence type="predicted"/>
<accession>A0AAE0HXF9</accession>
<gene>
    <name evidence="2" type="ORF">B0H66DRAFT_317169</name>
</gene>
<dbReference type="AlphaFoldDB" id="A0AAE0HXF9"/>
<reference evidence="2" key="1">
    <citation type="journal article" date="2023" name="Mol. Phylogenet. Evol.">
        <title>Genome-scale phylogeny and comparative genomics of the fungal order Sordariales.</title>
        <authorList>
            <person name="Hensen N."/>
            <person name="Bonometti L."/>
            <person name="Westerberg I."/>
            <person name="Brannstrom I.O."/>
            <person name="Guillou S."/>
            <person name="Cros-Aarteil S."/>
            <person name="Calhoun S."/>
            <person name="Haridas S."/>
            <person name="Kuo A."/>
            <person name="Mondo S."/>
            <person name="Pangilinan J."/>
            <person name="Riley R."/>
            <person name="LaButti K."/>
            <person name="Andreopoulos B."/>
            <person name="Lipzen A."/>
            <person name="Chen C."/>
            <person name="Yan M."/>
            <person name="Daum C."/>
            <person name="Ng V."/>
            <person name="Clum A."/>
            <person name="Steindorff A."/>
            <person name="Ohm R.A."/>
            <person name="Martin F."/>
            <person name="Silar P."/>
            <person name="Natvig D.O."/>
            <person name="Lalanne C."/>
            <person name="Gautier V."/>
            <person name="Ament-Velasquez S.L."/>
            <person name="Kruys A."/>
            <person name="Hutchinson M.I."/>
            <person name="Powell A.J."/>
            <person name="Barry K."/>
            <person name="Miller A.N."/>
            <person name="Grigoriev I.V."/>
            <person name="Debuchy R."/>
            <person name="Gladieux P."/>
            <person name="Hiltunen Thoren M."/>
            <person name="Johannesson H."/>
        </authorList>
    </citation>
    <scope>NUCLEOTIDE SEQUENCE</scope>
    <source>
        <strain evidence="2">CBS 118394</strain>
    </source>
</reference>
<feature type="region of interest" description="Disordered" evidence="1">
    <location>
        <begin position="1"/>
        <end position="20"/>
    </location>
</feature>
<name>A0AAE0HXF9_9PEZI</name>
<organism evidence="2 3">
    <name type="scientific">Apodospora peruviana</name>
    <dbReference type="NCBI Taxonomy" id="516989"/>
    <lineage>
        <taxon>Eukaryota</taxon>
        <taxon>Fungi</taxon>
        <taxon>Dikarya</taxon>
        <taxon>Ascomycota</taxon>
        <taxon>Pezizomycotina</taxon>
        <taxon>Sordariomycetes</taxon>
        <taxon>Sordariomycetidae</taxon>
        <taxon>Sordariales</taxon>
        <taxon>Lasiosphaeriaceae</taxon>
        <taxon>Apodospora</taxon>
    </lineage>
</organism>
<protein>
    <submittedName>
        <fullName evidence="2">Uncharacterized protein</fullName>
    </submittedName>
</protein>
<evidence type="ECO:0000256" key="1">
    <source>
        <dbReference type="SAM" id="MobiDB-lite"/>
    </source>
</evidence>
<comment type="caution">
    <text evidence="2">The sequence shown here is derived from an EMBL/GenBank/DDBJ whole genome shotgun (WGS) entry which is preliminary data.</text>
</comment>